<evidence type="ECO:0000256" key="2">
    <source>
        <dbReference type="ARBA" id="ARBA00022801"/>
    </source>
</evidence>
<organism evidence="4 5">
    <name type="scientific">Lingula anatina</name>
    <name type="common">Brachiopod</name>
    <name type="synonym">Lingula unguis</name>
    <dbReference type="NCBI Taxonomy" id="7574"/>
    <lineage>
        <taxon>Eukaryota</taxon>
        <taxon>Metazoa</taxon>
        <taxon>Spiralia</taxon>
        <taxon>Lophotrochozoa</taxon>
        <taxon>Brachiopoda</taxon>
        <taxon>Linguliformea</taxon>
        <taxon>Lingulata</taxon>
        <taxon>Lingulida</taxon>
        <taxon>Linguloidea</taxon>
        <taxon>Lingulidae</taxon>
        <taxon>Lingula</taxon>
    </lineage>
</organism>
<dbReference type="InterPro" id="IPR050300">
    <property type="entry name" value="GDXG_lipolytic_enzyme"/>
</dbReference>
<dbReference type="Proteomes" id="UP000085678">
    <property type="component" value="Unplaced"/>
</dbReference>
<evidence type="ECO:0000259" key="3">
    <source>
        <dbReference type="Pfam" id="PF07859"/>
    </source>
</evidence>
<evidence type="ECO:0000313" key="4">
    <source>
        <dbReference type="Proteomes" id="UP000085678"/>
    </source>
</evidence>
<dbReference type="OrthoDB" id="408631at2759"/>
<accession>A0A1S3H7X9</accession>
<name>A0A1S3H7X9_LINAN</name>
<keyword evidence="4" id="KW-1185">Reference proteome</keyword>
<dbReference type="GeneID" id="106152908"/>
<dbReference type="InterPro" id="IPR013094">
    <property type="entry name" value="AB_hydrolase_3"/>
</dbReference>
<feature type="domain" description="Alpha/beta hydrolase fold-3" evidence="3">
    <location>
        <begin position="91"/>
        <end position="293"/>
    </location>
</feature>
<keyword evidence="2" id="KW-0378">Hydrolase</keyword>
<evidence type="ECO:0000256" key="1">
    <source>
        <dbReference type="ARBA" id="ARBA00010515"/>
    </source>
</evidence>
<dbReference type="KEGG" id="lak:106152908"/>
<dbReference type="InterPro" id="IPR002168">
    <property type="entry name" value="Lipase_GDXG_HIS_AS"/>
</dbReference>
<dbReference type="Gene3D" id="3.40.50.1820">
    <property type="entry name" value="alpha/beta hydrolase"/>
    <property type="match status" value="1"/>
</dbReference>
<dbReference type="GO" id="GO:0016787">
    <property type="term" value="F:hydrolase activity"/>
    <property type="evidence" value="ECO:0007669"/>
    <property type="project" value="UniProtKB-KW"/>
</dbReference>
<dbReference type="STRING" id="7574.A0A1S3H7X9"/>
<dbReference type="OMA" id="LWYPSTM"/>
<evidence type="ECO:0000313" key="5">
    <source>
        <dbReference type="RefSeq" id="XP_013382103.1"/>
    </source>
</evidence>
<dbReference type="PROSITE" id="PS01173">
    <property type="entry name" value="LIPASE_GDXG_HIS"/>
    <property type="match status" value="1"/>
</dbReference>
<gene>
    <name evidence="5" type="primary">LOC106152908</name>
</gene>
<protein>
    <submittedName>
        <fullName evidence="5">Uncharacterized protein LOC106152908</fullName>
    </submittedName>
</protein>
<sequence length="319" mass="35118">MSLPPDFHSLHPESQAFLKYLSEESASRQEEITPELAREAALATTLESDGRLDFEYQGERREYIVPSPHDSAGIPVWVYIPSTVAPHPAIFVYFHGGGFTVGNRVTHDTCCKMVATESKCVMVNVDYRLAPEHKLPAPMDDGIAAVRWAMDNKALIGGSPSSKVGIGGDSAGGRIASSVAHDVTGLAFQILVYTCVDATYPFPSSQLFAEGYGLTMASMLWYAKQFTKDESDRSDPRLSTIKRPRFGHLPPTLFVVASHDPIRDDSAAYASKLSEAGVKNETLYLEGVVHTFFRLPGFFKENCQKAYKKVAQFIQENAQ</sequence>
<dbReference type="PANTHER" id="PTHR48081:SF8">
    <property type="entry name" value="ALPHA_BETA HYDROLASE FOLD-3 DOMAIN-CONTAINING PROTEIN-RELATED"/>
    <property type="match status" value="1"/>
</dbReference>
<dbReference type="AlphaFoldDB" id="A0A1S3H7X9"/>
<dbReference type="SUPFAM" id="SSF53474">
    <property type="entry name" value="alpha/beta-Hydrolases"/>
    <property type="match status" value="1"/>
</dbReference>
<dbReference type="InterPro" id="IPR029058">
    <property type="entry name" value="AB_hydrolase_fold"/>
</dbReference>
<dbReference type="Pfam" id="PF07859">
    <property type="entry name" value="Abhydrolase_3"/>
    <property type="match status" value="1"/>
</dbReference>
<reference evidence="5" key="1">
    <citation type="submission" date="2025-08" db="UniProtKB">
        <authorList>
            <consortium name="RefSeq"/>
        </authorList>
    </citation>
    <scope>IDENTIFICATION</scope>
    <source>
        <tissue evidence="5">Gonads</tissue>
    </source>
</reference>
<proteinExistence type="inferred from homology"/>
<dbReference type="PANTHER" id="PTHR48081">
    <property type="entry name" value="AB HYDROLASE SUPERFAMILY PROTEIN C4A8.06C"/>
    <property type="match status" value="1"/>
</dbReference>
<comment type="similarity">
    <text evidence="1">Belongs to the 'GDXG' lipolytic enzyme family.</text>
</comment>
<dbReference type="InParanoid" id="A0A1S3H7X9"/>
<dbReference type="RefSeq" id="XP_013382103.1">
    <property type="nucleotide sequence ID" value="XM_013526649.1"/>
</dbReference>